<dbReference type="PANTHER" id="PTHR19375">
    <property type="entry name" value="HEAT SHOCK PROTEIN 70KDA"/>
    <property type="match status" value="1"/>
</dbReference>
<evidence type="ECO:0000313" key="5">
    <source>
        <dbReference type="EMBL" id="GAA5494612.1"/>
    </source>
</evidence>
<sequence>MADDIIGIDLGTTNSAVGVVESGFPILLAGEDGSRIVPSAVWVGQDGDVEVGKSALRRRGAGAQVATSIKRFMGRRYAEVADEDFCVPFKEQQDGVPAFELNGGDYTAVQISAEILKHLKQVAETQLERSVSKAVITVPAYFNDAQRNATKQAGELAGLEVMRIVSEPTAAALAYGLDKLGEKSRVAVYDLGGGTFDISVLELHEGVFQVLATAGDTRLGGDDIDEALAQWCWSQLDTGESFDNLANQERQRLLDEAKLVKEKLTEADRVGLSIPFFRENFHVSLEITRDTLERVMRPVIAKTEGLCRRVLADAGIKDVEVDLNAVVLVGGSTRIPAVRDLVGRVFRREPDSSQHPDEAVAIGAVIQGGVMSGALRDMVLLDVTPLSLGIETFGGLMNVLIPRNTTIPCKAGEMFTNAIANQEMMRVRVLQGEREMARDNWELGSVDVSFDPAPKGQARVGVQFSIDENGILEVLARDVSTGKDTVLEINSAAVDVDDSDVEKMVSESVDYAFEDMAERIFTEARLKAEELLPAVEMGLAQVQDVMEPAELEEIRSAEAAVRAALEGREPNPLKAAVQRLDKATEHMAAVLVEKAMEEALMRKLGE</sequence>
<gene>
    <name evidence="5" type="primary">dnaK_1</name>
    <name evidence="5" type="ORF">Rhal01_00775</name>
</gene>
<dbReference type="PRINTS" id="PR00301">
    <property type="entry name" value="HEATSHOCK70"/>
</dbReference>
<keyword evidence="6" id="KW-1185">Reference proteome</keyword>
<dbReference type="InterPro" id="IPR018181">
    <property type="entry name" value="Heat_shock_70_CS"/>
</dbReference>
<dbReference type="Gene3D" id="2.60.34.10">
    <property type="entry name" value="Substrate Binding Domain Of DNAk, Chain A, domain 1"/>
    <property type="match status" value="1"/>
</dbReference>
<protein>
    <submittedName>
        <fullName evidence="5">Chaperone protein DnaK</fullName>
    </submittedName>
</protein>
<dbReference type="SUPFAM" id="SSF100920">
    <property type="entry name" value="Heat shock protein 70kD (HSP70), peptide-binding domain"/>
    <property type="match status" value="1"/>
</dbReference>
<dbReference type="InterPro" id="IPR013126">
    <property type="entry name" value="Hsp_70_fam"/>
</dbReference>
<dbReference type="Gene3D" id="3.30.420.40">
    <property type="match status" value="2"/>
</dbReference>
<dbReference type="Gene3D" id="1.20.1270.10">
    <property type="match status" value="1"/>
</dbReference>
<dbReference type="Proteomes" id="UP001424741">
    <property type="component" value="Unassembled WGS sequence"/>
</dbReference>
<dbReference type="InterPro" id="IPR029048">
    <property type="entry name" value="HSP70_C_sf"/>
</dbReference>
<reference evidence="5 6" key="1">
    <citation type="submission" date="2024-02" db="EMBL/GenBank/DDBJ databases">
        <title>Rubritalea halochordaticola NBRC 107102.</title>
        <authorList>
            <person name="Ichikawa N."/>
            <person name="Katano-Makiyama Y."/>
            <person name="Hidaka K."/>
        </authorList>
    </citation>
    <scope>NUCLEOTIDE SEQUENCE [LARGE SCALE GENOMIC DNA]</scope>
    <source>
        <strain evidence="5 6">NBRC 107102</strain>
    </source>
</reference>
<dbReference type="SUPFAM" id="SSF53067">
    <property type="entry name" value="Actin-like ATPase domain"/>
    <property type="match status" value="2"/>
</dbReference>
<comment type="caution">
    <text evidence="5">The sequence shown here is derived from an EMBL/GenBank/DDBJ whole genome shotgun (WGS) entry which is preliminary data.</text>
</comment>
<dbReference type="SUPFAM" id="SSF100934">
    <property type="entry name" value="Heat shock protein 70kD (HSP70), C-terminal subdomain"/>
    <property type="match status" value="1"/>
</dbReference>
<dbReference type="Pfam" id="PF00012">
    <property type="entry name" value="HSP70"/>
    <property type="match status" value="1"/>
</dbReference>
<evidence type="ECO:0000313" key="6">
    <source>
        <dbReference type="Proteomes" id="UP001424741"/>
    </source>
</evidence>
<accession>A0ABP9UZY2</accession>
<keyword evidence="2 4" id="KW-0547">Nucleotide-binding</keyword>
<keyword evidence="3 4" id="KW-0067">ATP-binding</keyword>
<dbReference type="InterPro" id="IPR029047">
    <property type="entry name" value="HSP70_peptide-bd_sf"/>
</dbReference>
<dbReference type="RefSeq" id="WP_346187546.1">
    <property type="nucleotide sequence ID" value="NZ_BAABRL010000002.1"/>
</dbReference>
<evidence type="ECO:0000256" key="2">
    <source>
        <dbReference type="ARBA" id="ARBA00022741"/>
    </source>
</evidence>
<dbReference type="PROSITE" id="PS01036">
    <property type="entry name" value="HSP70_3"/>
    <property type="match status" value="1"/>
</dbReference>
<comment type="similarity">
    <text evidence="1 4">Belongs to the heat shock protein 70 family.</text>
</comment>
<dbReference type="PROSITE" id="PS00297">
    <property type="entry name" value="HSP70_1"/>
    <property type="match status" value="1"/>
</dbReference>
<dbReference type="InterPro" id="IPR043129">
    <property type="entry name" value="ATPase_NBD"/>
</dbReference>
<dbReference type="Gene3D" id="3.90.640.10">
    <property type="entry name" value="Actin, Chain A, domain 4"/>
    <property type="match status" value="1"/>
</dbReference>
<evidence type="ECO:0000256" key="1">
    <source>
        <dbReference type="ARBA" id="ARBA00007381"/>
    </source>
</evidence>
<evidence type="ECO:0000256" key="4">
    <source>
        <dbReference type="RuleBase" id="RU003322"/>
    </source>
</evidence>
<dbReference type="PROSITE" id="PS00329">
    <property type="entry name" value="HSP70_2"/>
    <property type="match status" value="1"/>
</dbReference>
<name>A0ABP9UZY2_9BACT</name>
<dbReference type="EMBL" id="BAABRL010000002">
    <property type="protein sequence ID" value="GAA5494612.1"/>
    <property type="molecule type" value="Genomic_DNA"/>
</dbReference>
<proteinExistence type="inferred from homology"/>
<organism evidence="5 6">
    <name type="scientific">Rubritalea halochordaticola</name>
    <dbReference type="NCBI Taxonomy" id="714537"/>
    <lineage>
        <taxon>Bacteria</taxon>
        <taxon>Pseudomonadati</taxon>
        <taxon>Verrucomicrobiota</taxon>
        <taxon>Verrucomicrobiia</taxon>
        <taxon>Verrucomicrobiales</taxon>
        <taxon>Rubritaleaceae</taxon>
        <taxon>Rubritalea</taxon>
    </lineage>
</organism>
<evidence type="ECO:0000256" key="3">
    <source>
        <dbReference type="ARBA" id="ARBA00022840"/>
    </source>
</evidence>